<evidence type="ECO:0000256" key="1">
    <source>
        <dbReference type="SAM" id="MobiDB-lite"/>
    </source>
</evidence>
<organism evidence="2 3">
    <name type="scientific">Bacillus wiedmannii</name>
    <dbReference type="NCBI Taxonomy" id="1890302"/>
    <lineage>
        <taxon>Bacteria</taxon>
        <taxon>Bacillati</taxon>
        <taxon>Bacillota</taxon>
        <taxon>Bacilli</taxon>
        <taxon>Bacillales</taxon>
        <taxon>Bacillaceae</taxon>
        <taxon>Bacillus</taxon>
        <taxon>Bacillus cereus group</taxon>
    </lineage>
</organism>
<dbReference type="Pfam" id="PF05133">
    <property type="entry name" value="SPP1_portal"/>
    <property type="match status" value="1"/>
</dbReference>
<proteinExistence type="predicted"/>
<accession>A0A2A8BSZ3</accession>
<dbReference type="EMBL" id="NUDL01000020">
    <property type="protein sequence ID" value="PEM57635.1"/>
    <property type="molecule type" value="Genomic_DNA"/>
</dbReference>
<reference evidence="2 3" key="1">
    <citation type="submission" date="2017-09" db="EMBL/GenBank/DDBJ databases">
        <title>Large-scale bioinformatics analysis of Bacillus genomes uncovers conserved roles of natural products in bacterial physiology.</title>
        <authorList>
            <consortium name="Agbiome Team Llc"/>
            <person name="Bleich R.M."/>
            <person name="Grubbs K.J."/>
            <person name="Santa Maria K.C."/>
            <person name="Allen S.E."/>
            <person name="Farag S."/>
            <person name="Shank E.A."/>
            <person name="Bowers A."/>
        </authorList>
    </citation>
    <scope>NUCLEOTIDE SEQUENCE [LARGE SCALE GENOMIC DNA]</scope>
    <source>
        <strain evidence="2 3">AFS010764</strain>
    </source>
</reference>
<dbReference type="InterPro" id="IPR006428">
    <property type="entry name" value="Portal_SPP1-type"/>
</dbReference>
<protein>
    <submittedName>
        <fullName evidence="2">Phage portal protein</fullName>
    </submittedName>
</protein>
<evidence type="ECO:0000313" key="2">
    <source>
        <dbReference type="EMBL" id="PEM57635.1"/>
    </source>
</evidence>
<evidence type="ECO:0000313" key="3">
    <source>
        <dbReference type="Proteomes" id="UP000220621"/>
    </source>
</evidence>
<name>A0A2A8BSZ3_9BACI</name>
<feature type="compositionally biased region" description="Basic and acidic residues" evidence="1">
    <location>
        <begin position="475"/>
        <end position="491"/>
    </location>
</feature>
<comment type="caution">
    <text evidence="2">The sequence shown here is derived from an EMBL/GenBank/DDBJ whole genome shotgun (WGS) entry which is preliminary data.</text>
</comment>
<feature type="region of interest" description="Disordered" evidence="1">
    <location>
        <begin position="442"/>
        <end position="491"/>
    </location>
</feature>
<dbReference type="Proteomes" id="UP000220621">
    <property type="component" value="Unassembled WGS sequence"/>
</dbReference>
<dbReference type="InterPro" id="IPR021145">
    <property type="entry name" value="Portal_protein_SPP1_Gp6-like"/>
</dbReference>
<sequence>MLTFEQARNLYFRFKTTDAVGKNKGFKQLQKLYEYYMGKHAICDKAQRSNGNKTYRVVHNYPQYVATISTGYFMGMPVSYTGTDKNELEPALDIMDDNDGQTVDYDNALDMSIYGRAFRLFYHDEQGDLNYKDLDPRNVIVVDNGAVKEKLTDAIYFSENLTKDNTIQVRMWLYDEFEVEEYEFEFKADYLADSKTNITELTIPYKEVDIVTHNITDEEGKLKLPIIKIPNNKFELGDYEPHLSLIDAYNDLVSGNMEDLADFTDALLKLVNMNETNSDDIASVKEDKVIMLDENGDADWLIKQINDTFVNNVKTRLESDIHKYTFVPNMNDESFGGNLSGVAIKYKLLALEQVRGQKERMFNKALTDQLAIIKGYLDKFTSNGKSFELKDVKLQFTPNLPPNYLEEADLVTKLRAAGLPDKFIYSFLSKVQDVDHLIEMKKEEEEEKMSNGYEEAFNQERPTQTPDDSDVQDGGDNRREGNDEKKPKGDE</sequence>
<dbReference type="RefSeq" id="WP_098102093.1">
    <property type="nucleotide sequence ID" value="NZ_NUDL01000020.1"/>
</dbReference>
<gene>
    <name evidence="2" type="ORF">CN611_07440</name>
</gene>
<dbReference type="AlphaFoldDB" id="A0A2A8BSZ3"/>
<dbReference type="NCBIfam" id="TIGR01538">
    <property type="entry name" value="portal_SPP1"/>
    <property type="match status" value="1"/>
</dbReference>